<evidence type="ECO:0000313" key="2">
    <source>
        <dbReference type="Proteomes" id="UP000046393"/>
    </source>
</evidence>
<accession>A0A0N5AHT2</accession>
<reference evidence="3" key="1">
    <citation type="submission" date="2017-02" db="UniProtKB">
        <authorList>
            <consortium name="WormBaseParasite"/>
        </authorList>
    </citation>
    <scope>IDENTIFICATION</scope>
</reference>
<protein>
    <submittedName>
        <fullName evidence="3">BTB domain-containing protein</fullName>
    </submittedName>
</protein>
<feature type="region of interest" description="Disordered" evidence="1">
    <location>
        <begin position="26"/>
        <end position="48"/>
    </location>
</feature>
<sequence length="316" mass="36667">MSSRSRNGRPSSRRENTLWERYMHLYTGENRRRPPGSPPNSREDFKSQNSKRTFAIRLSDGECLYVNPYFFETMSAVFRKQFEEIKDPYGEVVYEDLSVHDVHLLLSSVCPDLYHLYPTPIIMSYLPILLPLAKRLEMPKLLLCCEKVLEEDLKSGSNGTEKLLTSFNYAFKFGFSLELQARLLQRILKGRFPEDMADESLFYERSGHVLTLAHVQNLKKKFTHTGLTQVIYSNIEDRDVGNDQYSVQKCFNCTETIKDGWDNSRRKQKFICNAVVSCSVCEHGFCPQCLKVPCEVKLVEFLKKYNAPPLEPEEVQ</sequence>
<evidence type="ECO:0000256" key="1">
    <source>
        <dbReference type="SAM" id="MobiDB-lite"/>
    </source>
</evidence>
<keyword evidence="2" id="KW-1185">Reference proteome</keyword>
<dbReference type="STRING" id="451379.A0A0N5AHT2"/>
<dbReference type="Proteomes" id="UP000046393">
    <property type="component" value="Unplaced"/>
</dbReference>
<dbReference type="WBParaSite" id="SMUV_0000394601-mRNA-1">
    <property type="protein sequence ID" value="SMUV_0000394601-mRNA-1"/>
    <property type="gene ID" value="SMUV_0000394601"/>
</dbReference>
<proteinExistence type="predicted"/>
<name>A0A0N5AHT2_9BILA</name>
<dbReference type="AlphaFoldDB" id="A0A0N5AHT2"/>
<organism evidence="2 3">
    <name type="scientific">Syphacia muris</name>
    <dbReference type="NCBI Taxonomy" id="451379"/>
    <lineage>
        <taxon>Eukaryota</taxon>
        <taxon>Metazoa</taxon>
        <taxon>Ecdysozoa</taxon>
        <taxon>Nematoda</taxon>
        <taxon>Chromadorea</taxon>
        <taxon>Rhabditida</taxon>
        <taxon>Spirurina</taxon>
        <taxon>Oxyuridomorpha</taxon>
        <taxon>Oxyuroidea</taxon>
        <taxon>Oxyuridae</taxon>
        <taxon>Syphacia</taxon>
    </lineage>
</organism>
<evidence type="ECO:0000313" key="3">
    <source>
        <dbReference type="WBParaSite" id="SMUV_0000394601-mRNA-1"/>
    </source>
</evidence>